<dbReference type="Pfam" id="PF01201">
    <property type="entry name" value="Ribosomal_S8e"/>
    <property type="match status" value="1"/>
</dbReference>
<comment type="similarity">
    <text evidence="1">Belongs to the eukaryotic ribosomal protein eS8 family.</text>
</comment>
<dbReference type="GO" id="GO:1990904">
    <property type="term" value="C:ribonucleoprotein complex"/>
    <property type="evidence" value="ECO:0007669"/>
    <property type="project" value="UniProtKB-KW"/>
</dbReference>
<organism evidence="5 6">
    <name type="scientific">Cnephaeus nilssonii</name>
    <name type="common">Northern bat</name>
    <name type="synonym">Eptesicus nilssonii</name>
    <dbReference type="NCBI Taxonomy" id="3371016"/>
    <lineage>
        <taxon>Eukaryota</taxon>
        <taxon>Metazoa</taxon>
        <taxon>Chordata</taxon>
        <taxon>Craniata</taxon>
        <taxon>Vertebrata</taxon>
        <taxon>Euteleostomi</taxon>
        <taxon>Mammalia</taxon>
        <taxon>Eutheria</taxon>
        <taxon>Laurasiatheria</taxon>
        <taxon>Chiroptera</taxon>
        <taxon>Yangochiroptera</taxon>
        <taxon>Vespertilionidae</taxon>
        <taxon>Cnephaeus</taxon>
    </lineage>
</organism>
<dbReference type="GO" id="GO:0006412">
    <property type="term" value="P:translation"/>
    <property type="evidence" value="ECO:0007669"/>
    <property type="project" value="InterPro"/>
</dbReference>
<sequence length="156" mass="18114">MVLISTRYKKETQSWEERHKTRDKRKPYHRKRKYELGCLASNTKFGPCHIHTVPVRGGNKKYGALRLDSVVHKTRTMDVVYNTSNNELVHTKTLRRDPLHTAPGPQGGAKLTPEEEEILNKQRSKKIQKKSDERTKNAKSAVKDETEGRRPGHRLY</sequence>
<comment type="caution">
    <text evidence="5">The sequence shown here is derived from an EMBL/GenBank/DDBJ whole genome shotgun (WGS) entry which is preliminary data.</text>
</comment>
<name>A0AA40HPV5_CNENI</name>
<evidence type="ECO:0000313" key="5">
    <source>
        <dbReference type="EMBL" id="KAK1335164.1"/>
    </source>
</evidence>
<keyword evidence="3" id="KW-0687">Ribonucleoprotein</keyword>
<evidence type="ECO:0000256" key="3">
    <source>
        <dbReference type="ARBA" id="ARBA00023274"/>
    </source>
</evidence>
<dbReference type="AlphaFoldDB" id="A0AA40HPV5"/>
<evidence type="ECO:0000313" key="6">
    <source>
        <dbReference type="Proteomes" id="UP001177744"/>
    </source>
</evidence>
<evidence type="ECO:0000256" key="2">
    <source>
        <dbReference type="ARBA" id="ARBA00022980"/>
    </source>
</evidence>
<protein>
    <recommendedName>
        <fullName evidence="7">40S ribosomal protein S8</fullName>
    </recommendedName>
</protein>
<evidence type="ECO:0000256" key="4">
    <source>
        <dbReference type="SAM" id="MobiDB-lite"/>
    </source>
</evidence>
<feature type="region of interest" description="Disordered" evidence="4">
    <location>
        <begin position="91"/>
        <end position="156"/>
    </location>
</feature>
<dbReference type="InterPro" id="IPR001047">
    <property type="entry name" value="Ribosomal_eS8"/>
</dbReference>
<keyword evidence="2" id="KW-0689">Ribosomal protein</keyword>
<proteinExistence type="inferred from homology"/>
<gene>
    <name evidence="5" type="ORF">QTO34_004745</name>
</gene>
<feature type="compositionally biased region" description="Basic and acidic residues" evidence="4">
    <location>
        <begin position="129"/>
        <end position="150"/>
    </location>
</feature>
<keyword evidence="6" id="KW-1185">Reference proteome</keyword>
<dbReference type="Gene3D" id="3.10.290.70">
    <property type="match status" value="1"/>
</dbReference>
<reference evidence="5" key="1">
    <citation type="submission" date="2023-06" db="EMBL/GenBank/DDBJ databases">
        <title>Reference genome for the Northern bat (Eptesicus nilssonii), a most northern bat species.</title>
        <authorList>
            <person name="Laine V.N."/>
            <person name="Pulliainen A.T."/>
            <person name="Lilley T.M."/>
        </authorList>
    </citation>
    <scope>NUCLEOTIDE SEQUENCE</scope>
    <source>
        <strain evidence="5">BLF_Eptnil</strain>
        <tissue evidence="5">Kidney</tissue>
    </source>
</reference>
<dbReference type="EMBL" id="JAULJE010000014">
    <property type="protein sequence ID" value="KAK1335164.1"/>
    <property type="molecule type" value="Genomic_DNA"/>
</dbReference>
<accession>A0AA40HPV5</accession>
<dbReference type="PANTHER" id="PTHR10394">
    <property type="entry name" value="40S RIBOSOMAL PROTEIN S8"/>
    <property type="match status" value="1"/>
</dbReference>
<dbReference type="Proteomes" id="UP001177744">
    <property type="component" value="Unassembled WGS sequence"/>
</dbReference>
<dbReference type="InterPro" id="IPR022309">
    <property type="entry name" value="Ribosomal_Se8/biogenesis_NSA2"/>
</dbReference>
<evidence type="ECO:0000256" key="1">
    <source>
        <dbReference type="ARBA" id="ARBA00005257"/>
    </source>
</evidence>
<dbReference type="GO" id="GO:0005840">
    <property type="term" value="C:ribosome"/>
    <property type="evidence" value="ECO:0007669"/>
    <property type="project" value="UniProtKB-KW"/>
</dbReference>
<evidence type="ECO:0008006" key="7">
    <source>
        <dbReference type="Google" id="ProtNLM"/>
    </source>
</evidence>
<dbReference type="GO" id="GO:0003735">
    <property type="term" value="F:structural constituent of ribosome"/>
    <property type="evidence" value="ECO:0007669"/>
    <property type="project" value="InterPro"/>
</dbReference>